<protein>
    <submittedName>
        <fullName evidence="2">Uncharacterized protein</fullName>
    </submittedName>
</protein>
<evidence type="ECO:0000313" key="2">
    <source>
        <dbReference type="EMBL" id="EEF25418.1"/>
    </source>
</evidence>
<evidence type="ECO:0000313" key="3">
    <source>
        <dbReference type="Proteomes" id="UP000008311"/>
    </source>
</evidence>
<proteinExistence type="predicted"/>
<feature type="compositionally biased region" description="Basic residues" evidence="1">
    <location>
        <begin position="51"/>
        <end position="63"/>
    </location>
</feature>
<accession>B9TFE6</accession>
<feature type="region of interest" description="Disordered" evidence="1">
    <location>
        <begin position="22"/>
        <end position="64"/>
    </location>
</feature>
<name>B9TFE6_RICCO</name>
<sequence>MAPPTRPTTAVSIRNWLKISRREAPSARRMPTSGARTENLASSRPMVFTRHSARKPKASHTARRLSLPTTLFRSSHSITSYSLAGWLRGKRPMRFCSWM</sequence>
<dbReference type="Proteomes" id="UP000008311">
    <property type="component" value="Unassembled WGS sequence"/>
</dbReference>
<reference evidence="3" key="1">
    <citation type="journal article" date="2010" name="Nat. Biotechnol.">
        <title>Draft genome sequence of the oilseed species Ricinus communis.</title>
        <authorList>
            <person name="Chan A.P."/>
            <person name="Crabtree J."/>
            <person name="Zhao Q."/>
            <person name="Lorenzi H."/>
            <person name="Orvis J."/>
            <person name="Puiu D."/>
            <person name="Melake-Berhan A."/>
            <person name="Jones K.M."/>
            <person name="Redman J."/>
            <person name="Chen G."/>
            <person name="Cahoon E.B."/>
            <person name="Gedil M."/>
            <person name="Stanke M."/>
            <person name="Haas B.J."/>
            <person name="Wortman J.R."/>
            <person name="Fraser-Liggett C.M."/>
            <person name="Ravel J."/>
            <person name="Rabinowicz P.D."/>
        </authorList>
    </citation>
    <scope>NUCLEOTIDE SEQUENCE [LARGE SCALE GENOMIC DNA]</scope>
    <source>
        <strain evidence="3">cv. Hale</strain>
    </source>
</reference>
<evidence type="ECO:0000256" key="1">
    <source>
        <dbReference type="SAM" id="MobiDB-lite"/>
    </source>
</evidence>
<dbReference type="EMBL" id="EQ979737">
    <property type="protein sequence ID" value="EEF25418.1"/>
    <property type="molecule type" value="Genomic_DNA"/>
</dbReference>
<keyword evidence="3" id="KW-1185">Reference proteome</keyword>
<dbReference type="InParanoid" id="B9TFE6"/>
<gene>
    <name evidence="2" type="ORF">RCOM_1947020</name>
</gene>
<organism evidence="2 3">
    <name type="scientific">Ricinus communis</name>
    <name type="common">Castor bean</name>
    <dbReference type="NCBI Taxonomy" id="3988"/>
    <lineage>
        <taxon>Eukaryota</taxon>
        <taxon>Viridiplantae</taxon>
        <taxon>Streptophyta</taxon>
        <taxon>Embryophyta</taxon>
        <taxon>Tracheophyta</taxon>
        <taxon>Spermatophyta</taxon>
        <taxon>Magnoliopsida</taxon>
        <taxon>eudicotyledons</taxon>
        <taxon>Gunneridae</taxon>
        <taxon>Pentapetalae</taxon>
        <taxon>rosids</taxon>
        <taxon>fabids</taxon>
        <taxon>Malpighiales</taxon>
        <taxon>Euphorbiaceae</taxon>
        <taxon>Acalyphoideae</taxon>
        <taxon>Acalypheae</taxon>
        <taxon>Ricinus</taxon>
    </lineage>
</organism>
<dbReference type="AlphaFoldDB" id="B9TFE6"/>